<dbReference type="GO" id="GO:0005096">
    <property type="term" value="F:GTPase activator activity"/>
    <property type="evidence" value="ECO:0007669"/>
    <property type="project" value="UniProtKB-KW"/>
</dbReference>
<dbReference type="InParanoid" id="A0A0D2X230"/>
<keyword evidence="3" id="KW-0677">Repeat</keyword>
<evidence type="ECO:0000256" key="2">
    <source>
        <dbReference type="ARBA" id="ARBA00022614"/>
    </source>
</evidence>
<evidence type="ECO:0000256" key="3">
    <source>
        <dbReference type="ARBA" id="ARBA00022737"/>
    </source>
</evidence>
<dbReference type="GO" id="GO:0005634">
    <property type="term" value="C:nucleus"/>
    <property type="evidence" value="ECO:0007669"/>
    <property type="project" value="TreeGrafter"/>
</dbReference>
<keyword evidence="1" id="KW-0343">GTPase activation</keyword>
<proteinExistence type="predicted"/>
<dbReference type="GO" id="GO:0006913">
    <property type="term" value="P:nucleocytoplasmic transport"/>
    <property type="evidence" value="ECO:0007669"/>
    <property type="project" value="TreeGrafter"/>
</dbReference>
<dbReference type="SUPFAM" id="SSF52047">
    <property type="entry name" value="RNI-like"/>
    <property type="match status" value="1"/>
</dbReference>
<dbReference type="SMART" id="SM00368">
    <property type="entry name" value="LRR_RI"/>
    <property type="match status" value="5"/>
</dbReference>
<dbReference type="InterPro" id="IPR032675">
    <property type="entry name" value="LRR_dom_sf"/>
</dbReference>
<dbReference type="EMBL" id="KE346363">
    <property type="protein sequence ID" value="KJE91844.1"/>
    <property type="molecule type" value="Genomic_DNA"/>
</dbReference>
<accession>A0A0D2X230</accession>
<dbReference type="PANTHER" id="PTHR24113">
    <property type="entry name" value="RAN GTPASE-ACTIVATING PROTEIN 1"/>
    <property type="match status" value="1"/>
</dbReference>
<dbReference type="eggNOG" id="KOG4308">
    <property type="taxonomic scope" value="Eukaryota"/>
</dbReference>
<sequence length="324" mass="35273">MEDSLRRNEIGDVGAQAIAEALKVNMTLMALNLIENQVGDAGAQALAEGLSMNKVLTSLSLMANRIGDVGAQAIAEAHKANSTVASLDLCHNQIGHAGACAIAAALKVNKTVTQLSLDYNCMGGLGSQAIDEACKGKSGFQLILRDQINPLAFSFLPRLASAEDIQEVFRMLTSGLELENQRASLPALPTEIAELIMDEAHYWRGVQHTMRGNHGYIALRVTVPQGNSIRVKAIQVLRDKREHPDNTVDDAFDLTVQDEQGVVQYECAVHPTFVNSNLALATIWPASHPIIRQMREGWQVQVGRNKVAFSVLFESLYVGYADRQ</sequence>
<dbReference type="PhylomeDB" id="A0A0D2X230"/>
<dbReference type="OrthoDB" id="120976at2759"/>
<dbReference type="GO" id="GO:0005829">
    <property type="term" value="C:cytosol"/>
    <property type="evidence" value="ECO:0007669"/>
    <property type="project" value="TreeGrafter"/>
</dbReference>
<dbReference type="InterPro" id="IPR027038">
    <property type="entry name" value="RanGap"/>
</dbReference>
<dbReference type="GO" id="GO:0048471">
    <property type="term" value="C:perinuclear region of cytoplasm"/>
    <property type="evidence" value="ECO:0007669"/>
    <property type="project" value="TreeGrafter"/>
</dbReference>
<evidence type="ECO:0000313" key="5">
    <source>
        <dbReference type="Proteomes" id="UP000008743"/>
    </source>
</evidence>
<name>A0A0D2X230_CAPO3</name>
<evidence type="ECO:0008006" key="6">
    <source>
        <dbReference type="Google" id="ProtNLM"/>
    </source>
</evidence>
<organism evidence="4 5">
    <name type="scientific">Capsaspora owczarzaki (strain ATCC 30864)</name>
    <dbReference type="NCBI Taxonomy" id="595528"/>
    <lineage>
        <taxon>Eukaryota</taxon>
        <taxon>Filasterea</taxon>
        <taxon>Capsaspora</taxon>
    </lineage>
</organism>
<dbReference type="Pfam" id="PF13516">
    <property type="entry name" value="LRR_6"/>
    <property type="match status" value="4"/>
</dbReference>
<reference evidence="5" key="1">
    <citation type="submission" date="2011-02" db="EMBL/GenBank/DDBJ databases">
        <title>The Genome Sequence of Capsaspora owczarzaki ATCC 30864.</title>
        <authorList>
            <person name="Russ C."/>
            <person name="Cuomo C."/>
            <person name="Burger G."/>
            <person name="Gray M.W."/>
            <person name="Holland P.W.H."/>
            <person name="King N."/>
            <person name="Lang F.B.F."/>
            <person name="Roger A.J."/>
            <person name="Ruiz-Trillo I."/>
            <person name="Young S.K."/>
            <person name="Zeng Q."/>
            <person name="Gargeya S."/>
            <person name="Alvarado L."/>
            <person name="Berlin A."/>
            <person name="Chapman S.B."/>
            <person name="Chen Z."/>
            <person name="Freedman E."/>
            <person name="Gellesch M."/>
            <person name="Goldberg J."/>
            <person name="Griggs A."/>
            <person name="Gujja S."/>
            <person name="Heilman E."/>
            <person name="Heiman D."/>
            <person name="Howarth C."/>
            <person name="Mehta T."/>
            <person name="Neiman D."/>
            <person name="Pearson M."/>
            <person name="Roberts A."/>
            <person name="Saif S."/>
            <person name="Shea T."/>
            <person name="Shenoy N."/>
            <person name="Sisk P."/>
            <person name="Stolte C."/>
            <person name="Sykes S."/>
            <person name="White J."/>
            <person name="Yandava C."/>
            <person name="Haas B."/>
            <person name="Nusbaum C."/>
            <person name="Birren B."/>
        </authorList>
    </citation>
    <scope>NUCLEOTIDE SEQUENCE</scope>
    <source>
        <strain evidence="5">ATCC 30864</strain>
    </source>
</reference>
<evidence type="ECO:0000313" key="4">
    <source>
        <dbReference type="EMBL" id="KJE91844.1"/>
    </source>
</evidence>
<dbReference type="Proteomes" id="UP000008743">
    <property type="component" value="Unassembled WGS sequence"/>
</dbReference>
<dbReference type="Gene3D" id="3.80.10.10">
    <property type="entry name" value="Ribonuclease Inhibitor"/>
    <property type="match status" value="1"/>
</dbReference>
<keyword evidence="5" id="KW-1185">Reference proteome</keyword>
<dbReference type="AlphaFoldDB" id="A0A0D2X230"/>
<protein>
    <recommendedName>
        <fullName evidence="6">NOD3 protein</fullName>
    </recommendedName>
</protein>
<evidence type="ECO:0000256" key="1">
    <source>
        <dbReference type="ARBA" id="ARBA00022468"/>
    </source>
</evidence>
<dbReference type="InterPro" id="IPR001611">
    <property type="entry name" value="Leu-rich_rpt"/>
</dbReference>
<dbReference type="PANTHER" id="PTHR24113:SF12">
    <property type="entry name" value="RAN GTPASE-ACTIVATING PROTEIN 1"/>
    <property type="match status" value="1"/>
</dbReference>
<gene>
    <name evidence="4" type="ORF">CAOG_002920</name>
</gene>
<keyword evidence="2" id="KW-0433">Leucine-rich repeat</keyword>
<dbReference type="GO" id="GO:0031267">
    <property type="term" value="F:small GTPase binding"/>
    <property type="evidence" value="ECO:0007669"/>
    <property type="project" value="TreeGrafter"/>
</dbReference>